<organism evidence="2 3">
    <name type="scientific">Porphyromonas cangingivalis</name>
    <dbReference type="NCBI Taxonomy" id="36874"/>
    <lineage>
        <taxon>Bacteria</taxon>
        <taxon>Pseudomonadati</taxon>
        <taxon>Bacteroidota</taxon>
        <taxon>Bacteroidia</taxon>
        <taxon>Bacteroidales</taxon>
        <taxon>Porphyromonadaceae</taxon>
        <taxon>Porphyromonas</taxon>
    </lineage>
</organism>
<dbReference type="Proteomes" id="UP000189956">
    <property type="component" value="Unassembled WGS sequence"/>
</dbReference>
<dbReference type="EMBL" id="FUWL01000004">
    <property type="protein sequence ID" value="SJZ37388.1"/>
    <property type="molecule type" value="Genomic_DNA"/>
</dbReference>
<name>A0A1T4K4M2_PORCN</name>
<accession>A0A1T4K4M2</accession>
<gene>
    <name evidence="2" type="ORF">SAMN02745205_00574</name>
</gene>
<dbReference type="InterPro" id="IPR047786">
    <property type="entry name" value="Mfa1_fim"/>
</dbReference>
<dbReference type="GO" id="GO:0009418">
    <property type="term" value="C:pilus shaft"/>
    <property type="evidence" value="ECO:0007669"/>
    <property type="project" value="InterPro"/>
</dbReference>
<dbReference type="RefSeq" id="WP_025837060.1">
    <property type="nucleotide sequence ID" value="NZ_FUWL01000004.1"/>
</dbReference>
<dbReference type="AlphaFoldDB" id="A0A1T4K4M2"/>
<protein>
    <submittedName>
        <fullName evidence="2">Major fimbrial subunit protein type IV, Fimbrillin, C-terminal</fullName>
    </submittedName>
</protein>
<evidence type="ECO:0000313" key="2">
    <source>
        <dbReference type="EMBL" id="SJZ37388.1"/>
    </source>
</evidence>
<dbReference type="Gene3D" id="2.60.40.2580">
    <property type="match status" value="1"/>
</dbReference>
<proteinExistence type="predicted"/>
<evidence type="ECO:0000313" key="3">
    <source>
        <dbReference type="Proteomes" id="UP000189956"/>
    </source>
</evidence>
<dbReference type="Pfam" id="PF15495">
    <property type="entry name" value="Fimbrillin_C"/>
    <property type="match status" value="1"/>
</dbReference>
<evidence type="ECO:0000259" key="1">
    <source>
        <dbReference type="Pfam" id="PF15495"/>
    </source>
</evidence>
<reference evidence="2 3" key="1">
    <citation type="submission" date="2017-02" db="EMBL/GenBank/DDBJ databases">
        <authorList>
            <person name="Peterson S.W."/>
        </authorList>
    </citation>
    <scope>NUCLEOTIDE SEQUENCE [LARGE SCALE GENOMIC DNA]</scope>
    <source>
        <strain evidence="2 3">ATCC 700135</strain>
    </source>
</reference>
<dbReference type="Gene3D" id="2.60.40.3690">
    <property type="match status" value="1"/>
</dbReference>
<sequence length="494" mass="55865">MKLIRGLVAILFILLPLSCKQDMLSSSESKGEKAYMAFKVGIPSVKGKSSGRPMLRQHLTDSEESNVKAVYVVLYDKETDNVVLTKDLRISSDIDEIGGDDVSTVPEYRSPDSFVTVGIEVPKHDYKVLVFINPIQEIRELTSVGRPYSAILDPVDARLIITPTTFPEFVMSNAQGPVEVRKVDLHSSTLEAEKNPVTLAVDRMLAKLSIKKHQDGLVVKEGVKVKNINWSVDVTNKKSYLLRKLGNLSTGVAEKLGDTSAREQRYAVDMNFDEDYSAARWQDLSNVFKYRTDYETSDLTQFSPIAEEGQEYRSIYIPENTMAAGRHYPVSTTSVIFAMEYYPANMEEGKTWVSYKDQYFYSYEVFKKMIDDINKNEGMLPGAPEGFVQEVIQNAPYEEKAQIKGNVKIYYKGRVFYRVPIQHFGRGLTSGPDAYGYYGIVRNNEYTVNLKAVLEPGKPFIPTPDPEDPEPDKQNIVFNISVEPWTVRKVSHDL</sequence>
<feature type="domain" description="Minor fimbrium subunit Mfa1 C-terminal" evidence="1">
    <location>
        <begin position="409"/>
        <end position="488"/>
    </location>
</feature>
<dbReference type="NCBIfam" id="NF038041">
    <property type="entry name" value="fim_Mfa1_fam"/>
    <property type="match status" value="1"/>
</dbReference>
<dbReference type="InterPro" id="IPR029140">
    <property type="entry name" value="Mfa1_C"/>
</dbReference>